<name>A0A398CTU5_9BACT</name>
<dbReference type="OrthoDB" id="141480at2"/>
<evidence type="ECO:0000256" key="7">
    <source>
        <dbReference type="SAM" id="Phobius"/>
    </source>
</evidence>
<evidence type="ECO:0000256" key="4">
    <source>
        <dbReference type="ARBA" id="ARBA00022847"/>
    </source>
</evidence>
<organism evidence="8 9">
    <name type="scientific">Candidatus Cryosericum terrychapinii</name>
    <dbReference type="NCBI Taxonomy" id="2290919"/>
    <lineage>
        <taxon>Bacteria</taxon>
        <taxon>Pseudomonadati</taxon>
        <taxon>Caldisericota/Cryosericota group</taxon>
        <taxon>Candidatus Cryosericota</taxon>
        <taxon>Candidatus Cryosericia</taxon>
        <taxon>Candidatus Cryosericales</taxon>
        <taxon>Candidatus Cryosericaceae</taxon>
        <taxon>Candidatus Cryosericum</taxon>
    </lineage>
</organism>
<dbReference type="InterPro" id="IPR001046">
    <property type="entry name" value="NRAMP_fam"/>
</dbReference>
<dbReference type="GO" id="GO:0005886">
    <property type="term" value="C:plasma membrane"/>
    <property type="evidence" value="ECO:0007669"/>
    <property type="project" value="TreeGrafter"/>
</dbReference>
<evidence type="ECO:0000256" key="6">
    <source>
        <dbReference type="ARBA" id="ARBA00023136"/>
    </source>
</evidence>
<evidence type="ECO:0000256" key="3">
    <source>
        <dbReference type="ARBA" id="ARBA00022692"/>
    </source>
</evidence>
<feature type="transmembrane region" description="Helical" evidence="7">
    <location>
        <begin position="331"/>
        <end position="350"/>
    </location>
</feature>
<feature type="transmembrane region" description="Helical" evidence="7">
    <location>
        <begin position="12"/>
        <end position="31"/>
    </location>
</feature>
<reference evidence="8 9" key="1">
    <citation type="submission" date="2018-09" db="EMBL/GenBank/DDBJ databases">
        <title>Discovery and Ecogenomic Context for Candidatus Cryosericales, a Global Caldiserica Order Active in Thawing Permafrost.</title>
        <authorList>
            <person name="Martinez M.A."/>
            <person name="Woodcroft B.J."/>
            <person name="Ignacio Espinoza J.C."/>
            <person name="Zayed A."/>
            <person name="Singleton C.M."/>
            <person name="Boyd J."/>
            <person name="Li Y.-F."/>
            <person name="Purvine S."/>
            <person name="Maughan H."/>
            <person name="Hodgkins S.B."/>
            <person name="Anderson D."/>
            <person name="Sederholm M."/>
            <person name="Temperton B."/>
            <person name="Saleska S.R."/>
            <person name="Tyson G.W."/>
            <person name="Rich V.I."/>
        </authorList>
    </citation>
    <scope>NUCLEOTIDE SEQUENCE [LARGE SCALE GENOMIC DNA]</scope>
    <source>
        <strain evidence="8 9">SMC7</strain>
    </source>
</reference>
<gene>
    <name evidence="8" type="ORF">SMC7_04955</name>
</gene>
<dbReference type="AlphaFoldDB" id="A0A398CTU5"/>
<evidence type="ECO:0000256" key="1">
    <source>
        <dbReference type="ARBA" id="ARBA00004141"/>
    </source>
</evidence>
<comment type="caution">
    <text evidence="8">The sequence shown here is derived from an EMBL/GenBank/DDBJ whole genome shotgun (WGS) entry which is preliminary data.</text>
</comment>
<dbReference type="GO" id="GO:0015086">
    <property type="term" value="F:cadmium ion transmembrane transporter activity"/>
    <property type="evidence" value="ECO:0007669"/>
    <property type="project" value="TreeGrafter"/>
</dbReference>
<dbReference type="PANTHER" id="PTHR11706">
    <property type="entry name" value="SOLUTE CARRIER PROTEIN FAMILY 11 MEMBER"/>
    <property type="match status" value="1"/>
</dbReference>
<comment type="subcellular location">
    <subcellularLocation>
        <location evidence="1">Membrane</location>
        <topology evidence="1">Multi-pass membrane protein</topology>
    </subcellularLocation>
</comment>
<evidence type="ECO:0000313" key="8">
    <source>
        <dbReference type="EMBL" id="RIE05973.1"/>
    </source>
</evidence>
<feature type="transmembrane region" description="Helical" evidence="7">
    <location>
        <begin position="51"/>
        <end position="70"/>
    </location>
</feature>
<evidence type="ECO:0000256" key="2">
    <source>
        <dbReference type="ARBA" id="ARBA00022448"/>
    </source>
</evidence>
<accession>A0A398CTU5</accession>
<dbReference type="EMBL" id="QXIS01000030">
    <property type="protein sequence ID" value="RIE05973.1"/>
    <property type="molecule type" value="Genomic_DNA"/>
</dbReference>
<feature type="transmembrane region" description="Helical" evidence="7">
    <location>
        <begin position="398"/>
        <end position="420"/>
    </location>
</feature>
<feature type="transmembrane region" description="Helical" evidence="7">
    <location>
        <begin position="93"/>
        <end position="111"/>
    </location>
</feature>
<dbReference type="Proteomes" id="UP000266328">
    <property type="component" value="Unassembled WGS sequence"/>
</dbReference>
<dbReference type="GO" id="GO:0015293">
    <property type="term" value="F:symporter activity"/>
    <property type="evidence" value="ECO:0007669"/>
    <property type="project" value="UniProtKB-KW"/>
</dbReference>
<evidence type="ECO:0000256" key="5">
    <source>
        <dbReference type="ARBA" id="ARBA00022989"/>
    </source>
</evidence>
<keyword evidence="5 7" id="KW-1133">Transmembrane helix</keyword>
<dbReference type="NCBIfam" id="NF037982">
    <property type="entry name" value="Nramp_1"/>
    <property type="match status" value="1"/>
</dbReference>
<dbReference type="Pfam" id="PF01566">
    <property type="entry name" value="Nramp"/>
    <property type="match status" value="1"/>
</dbReference>
<keyword evidence="6 7" id="KW-0472">Membrane</keyword>
<dbReference type="GO" id="GO:0034755">
    <property type="term" value="P:iron ion transmembrane transport"/>
    <property type="evidence" value="ECO:0007669"/>
    <property type="project" value="TreeGrafter"/>
</dbReference>
<proteinExistence type="predicted"/>
<evidence type="ECO:0000313" key="9">
    <source>
        <dbReference type="Proteomes" id="UP000266328"/>
    </source>
</evidence>
<feature type="transmembrane region" description="Helical" evidence="7">
    <location>
        <begin position="356"/>
        <end position="378"/>
    </location>
</feature>
<dbReference type="GO" id="GO:0005384">
    <property type="term" value="F:manganese ion transmembrane transporter activity"/>
    <property type="evidence" value="ECO:0007669"/>
    <property type="project" value="TreeGrafter"/>
</dbReference>
<keyword evidence="2" id="KW-0813">Transport</keyword>
<keyword evidence="9" id="KW-1185">Reference proteome</keyword>
<protein>
    <submittedName>
        <fullName evidence="8">Divalent metal cation transporter</fullName>
    </submittedName>
</protein>
<keyword evidence="3 7" id="KW-0812">Transmembrane</keyword>
<feature type="transmembrane region" description="Helical" evidence="7">
    <location>
        <begin position="236"/>
        <end position="264"/>
    </location>
</feature>
<dbReference type="RefSeq" id="WP_119089235.1">
    <property type="nucleotide sequence ID" value="NZ_QXIS01000030.1"/>
</dbReference>
<feature type="transmembrane region" description="Helical" evidence="7">
    <location>
        <begin position="284"/>
        <end position="310"/>
    </location>
</feature>
<sequence length="425" mass="46109">MARIWERVRGRARRFALTLPIMLAVLGPGIITGNVDNDAGGITTYSVIGARFGYSMLWMLVLITFTLAMIQEMSARMGVVTGKGLADLIRERFGIRVTMVVMLLLVFTNLTNTMGEFAGVAGASSILGLNRFLVIPVVAFFVWLLVVKGSYRAVEKVLLVFCILFLTYVISAFMAHPNWGAVARSTVVPSFQMNPEFISLFIATIGTTIAPWMQFYQQSSVAEKAIDLKHYRYEVLDTYIGSFLTNFVSFFIVVACASTLFVAGVRVNTAAEAAGALAPLAGKYASILFAVGLINASIMAAGVLPLSTAYSVAEAFGWESGVGKSFRDAPLFYGLYTALIVLGAGMIMFVPESKLIGIMLFSQAANGVLLPLILVLMLKLINDKSLMGEYVNSRGKNIAVWAQAIVMIILAATLTVQTMLQMVRN</sequence>
<keyword evidence="4" id="KW-0769">Symport</keyword>
<feature type="transmembrane region" description="Helical" evidence="7">
    <location>
        <begin position="197"/>
        <end position="215"/>
    </location>
</feature>
<feature type="transmembrane region" description="Helical" evidence="7">
    <location>
        <begin position="117"/>
        <end position="145"/>
    </location>
</feature>
<feature type="transmembrane region" description="Helical" evidence="7">
    <location>
        <begin position="157"/>
        <end position="177"/>
    </location>
</feature>
<dbReference type="PANTHER" id="PTHR11706:SF33">
    <property type="entry name" value="NATURAL RESISTANCE-ASSOCIATED MACROPHAGE PROTEIN 2"/>
    <property type="match status" value="1"/>
</dbReference>